<proteinExistence type="inferred from homology"/>
<dbReference type="InterPro" id="IPR025997">
    <property type="entry name" value="SBP_2_dom"/>
</dbReference>
<dbReference type="EMBL" id="CP046244">
    <property type="protein sequence ID" value="QGP91270.1"/>
    <property type="molecule type" value="Genomic_DNA"/>
</dbReference>
<evidence type="ECO:0000259" key="3">
    <source>
        <dbReference type="Pfam" id="PF13407"/>
    </source>
</evidence>
<dbReference type="RefSeq" id="WP_156271672.1">
    <property type="nucleotide sequence ID" value="NZ_CP046244.1"/>
</dbReference>
<name>A0A6I5ZN04_9FIRM</name>
<organism evidence="4 5">
    <name type="scientific">Neomoorella glycerini</name>
    <dbReference type="NCBI Taxonomy" id="55779"/>
    <lineage>
        <taxon>Bacteria</taxon>
        <taxon>Bacillati</taxon>
        <taxon>Bacillota</taxon>
        <taxon>Clostridia</taxon>
        <taxon>Neomoorellales</taxon>
        <taxon>Neomoorellaceae</taxon>
        <taxon>Neomoorella</taxon>
    </lineage>
</organism>
<dbReference type="SUPFAM" id="SSF53822">
    <property type="entry name" value="Periplasmic binding protein-like I"/>
    <property type="match status" value="1"/>
</dbReference>
<dbReference type="InterPro" id="IPR050555">
    <property type="entry name" value="Bact_Solute-Bind_Prot2"/>
</dbReference>
<evidence type="ECO:0000313" key="5">
    <source>
        <dbReference type="Proteomes" id="UP000425916"/>
    </source>
</evidence>
<dbReference type="PANTHER" id="PTHR30036">
    <property type="entry name" value="D-XYLOSE-BINDING PERIPLASMIC PROTEIN"/>
    <property type="match status" value="1"/>
</dbReference>
<dbReference type="GO" id="GO:0030288">
    <property type="term" value="C:outer membrane-bounded periplasmic space"/>
    <property type="evidence" value="ECO:0007669"/>
    <property type="project" value="TreeGrafter"/>
</dbReference>
<comment type="similarity">
    <text evidence="2">Belongs to the bacterial solute-binding protein 2 family.</text>
</comment>
<sequence>MKKLLILLGVLVLSFLFLSGCGQSNQSAGKSQLEGQKSQENASSTSTKKLKFAMIIHDTGNSFFSVMDRAAQDAAKQLGVEVKFMGPKTFDVAQEVNMLESAVDAGYDGIAFTAPDPKAFDRPIKKAKEKGIPTVAFNTDAPDCGRDAFVGQDLEQSGYILGKLIFEKYMKGEGKYIITTCAPGHTALEARIAGIKRAQKEFPNIQLVNIIDITSDLSKAYGVIENAYTANKDVKAFLGVDVYSEAIGTFIQTKNLNGKVLGGGFDLTPGTLKHIANGAMQVTIGQNPYLQGYFPIHMLYLKKTKDISPVNINTGVEIVTKENVQDYLNRKE</sequence>
<dbReference type="OrthoDB" id="569491at2"/>
<dbReference type="PANTHER" id="PTHR30036:SF7">
    <property type="entry name" value="ABC TRANSPORTER PERIPLASMIC-BINDING PROTEIN YPHF"/>
    <property type="match status" value="1"/>
</dbReference>
<dbReference type="Proteomes" id="UP000425916">
    <property type="component" value="Chromosome"/>
</dbReference>
<reference evidence="4 5" key="1">
    <citation type="submission" date="2019-11" db="EMBL/GenBank/DDBJ databases">
        <title>Genome sequence of Moorella glycerini DSM11254.</title>
        <authorList>
            <person name="Poehlein A."/>
            <person name="Boeer T."/>
            <person name="Daniel R."/>
        </authorList>
    </citation>
    <scope>NUCLEOTIDE SEQUENCE [LARGE SCALE GENOMIC DNA]</scope>
    <source>
        <strain evidence="4 5">DSM 11254</strain>
    </source>
</reference>
<gene>
    <name evidence="4" type="ORF">MGLY_05970</name>
</gene>
<dbReference type="GO" id="GO:0030246">
    <property type="term" value="F:carbohydrate binding"/>
    <property type="evidence" value="ECO:0007669"/>
    <property type="project" value="TreeGrafter"/>
</dbReference>
<comment type="subcellular location">
    <subcellularLocation>
        <location evidence="1">Cell envelope</location>
    </subcellularLocation>
</comment>
<accession>A0A6I5ZN04</accession>
<dbReference type="InterPro" id="IPR028082">
    <property type="entry name" value="Peripla_BP_I"/>
</dbReference>
<dbReference type="PROSITE" id="PS51257">
    <property type="entry name" value="PROKAR_LIPOPROTEIN"/>
    <property type="match status" value="1"/>
</dbReference>
<evidence type="ECO:0000256" key="1">
    <source>
        <dbReference type="ARBA" id="ARBA00004196"/>
    </source>
</evidence>
<feature type="domain" description="Periplasmic binding protein" evidence="3">
    <location>
        <begin position="52"/>
        <end position="300"/>
    </location>
</feature>
<evidence type="ECO:0000313" key="4">
    <source>
        <dbReference type="EMBL" id="QGP91270.1"/>
    </source>
</evidence>
<protein>
    <submittedName>
        <fullName evidence="4">Periplasmic binding protein domain protein</fullName>
    </submittedName>
</protein>
<dbReference type="Gene3D" id="3.40.50.2300">
    <property type="match status" value="2"/>
</dbReference>
<dbReference type="CDD" id="cd19965">
    <property type="entry name" value="PBP1_ABC_sugar_binding-like"/>
    <property type="match status" value="1"/>
</dbReference>
<dbReference type="Pfam" id="PF13407">
    <property type="entry name" value="Peripla_BP_4"/>
    <property type="match status" value="1"/>
</dbReference>
<evidence type="ECO:0000256" key="2">
    <source>
        <dbReference type="ARBA" id="ARBA00007639"/>
    </source>
</evidence>
<dbReference type="AlphaFoldDB" id="A0A6I5ZN04"/>
<keyword evidence="5" id="KW-1185">Reference proteome</keyword>